<dbReference type="AlphaFoldDB" id="A0A1A9V861"/>
<organism evidence="2 3">
    <name type="scientific">Glossina austeni</name>
    <name type="common">Savannah tsetse fly</name>
    <dbReference type="NCBI Taxonomy" id="7395"/>
    <lineage>
        <taxon>Eukaryota</taxon>
        <taxon>Metazoa</taxon>
        <taxon>Ecdysozoa</taxon>
        <taxon>Arthropoda</taxon>
        <taxon>Hexapoda</taxon>
        <taxon>Insecta</taxon>
        <taxon>Pterygota</taxon>
        <taxon>Neoptera</taxon>
        <taxon>Endopterygota</taxon>
        <taxon>Diptera</taxon>
        <taxon>Brachycera</taxon>
        <taxon>Muscomorpha</taxon>
        <taxon>Hippoboscoidea</taxon>
        <taxon>Glossinidae</taxon>
        <taxon>Glossina</taxon>
    </lineage>
</organism>
<dbReference type="GO" id="GO:0005549">
    <property type="term" value="F:odorant binding"/>
    <property type="evidence" value="ECO:0007669"/>
    <property type="project" value="InterPro"/>
</dbReference>
<feature type="chain" id="PRO_5017610904" evidence="1">
    <location>
        <begin position="27"/>
        <end position="139"/>
    </location>
</feature>
<reference evidence="2" key="1">
    <citation type="submission" date="2020-05" db="UniProtKB">
        <authorList>
            <consortium name="EnsemblMetazoa"/>
        </authorList>
    </citation>
    <scope>IDENTIFICATION</scope>
    <source>
        <strain evidence="2">TTRI</strain>
    </source>
</reference>
<dbReference type="Gene3D" id="1.10.238.20">
    <property type="entry name" value="Pheromone/general odorant binding protein domain"/>
    <property type="match status" value="1"/>
</dbReference>
<keyword evidence="3" id="KW-1185">Reference proteome</keyword>
<name>A0A1A9V861_GLOAU</name>
<dbReference type="VEuPathDB" id="VectorBase:GAUT028973"/>
<dbReference type="InterPro" id="IPR036728">
    <property type="entry name" value="PBP_GOBP_sf"/>
</dbReference>
<dbReference type="EnsemblMetazoa" id="GAUT028973-RA">
    <property type="protein sequence ID" value="GAUT028973-PA"/>
    <property type="gene ID" value="GAUT028973"/>
</dbReference>
<dbReference type="Proteomes" id="UP000078200">
    <property type="component" value="Unassembled WGS sequence"/>
</dbReference>
<feature type="signal peptide" evidence="1">
    <location>
        <begin position="1"/>
        <end position="26"/>
    </location>
</feature>
<accession>A0A1A9V861</accession>
<keyword evidence="1" id="KW-0732">Signal</keyword>
<proteinExistence type="predicted"/>
<protein>
    <submittedName>
        <fullName evidence="2">Uncharacterized protein</fullName>
    </submittedName>
</protein>
<sequence>MKYWVLTLIALEIITIFSRKNMRTLAEEDWQPSLLALRTKCLEKESLSTYMFPVDDMTELFDTMLHLNSDKVPRDAKCFLRCWLKETGSILDNSSINTEGFDEADRYCEREAKVQSKRDECEFAFLLLKCERAPYVETQ</sequence>
<evidence type="ECO:0000313" key="2">
    <source>
        <dbReference type="EnsemblMetazoa" id="GAUT028973-PA"/>
    </source>
</evidence>
<dbReference type="SUPFAM" id="SSF47565">
    <property type="entry name" value="Insect pheromone/odorant-binding proteins"/>
    <property type="match status" value="1"/>
</dbReference>
<evidence type="ECO:0000256" key="1">
    <source>
        <dbReference type="SAM" id="SignalP"/>
    </source>
</evidence>
<evidence type="ECO:0000313" key="3">
    <source>
        <dbReference type="Proteomes" id="UP000078200"/>
    </source>
</evidence>